<protein>
    <recommendedName>
        <fullName evidence="1">GmrSD restriction endonucleases N-terminal domain-containing protein</fullName>
    </recommendedName>
</protein>
<dbReference type="EMBL" id="CP000425">
    <property type="protein sequence ID" value="ABJ71924.1"/>
    <property type="molecule type" value="Genomic_DNA"/>
</dbReference>
<organism evidence="2 3">
    <name type="scientific">Lactococcus lactis subsp. cremoris (strain SK11)</name>
    <dbReference type="NCBI Taxonomy" id="272622"/>
    <lineage>
        <taxon>Bacteria</taxon>
        <taxon>Bacillati</taxon>
        <taxon>Bacillota</taxon>
        <taxon>Bacilli</taxon>
        <taxon>Lactobacillales</taxon>
        <taxon>Streptococcaceae</taxon>
        <taxon>Lactococcus</taxon>
        <taxon>Lactococcus cremoris subsp. cremoris</taxon>
    </lineage>
</organism>
<name>Q032E8_LACLS</name>
<evidence type="ECO:0000259" key="1">
    <source>
        <dbReference type="Pfam" id="PF03235"/>
    </source>
</evidence>
<evidence type="ECO:0000313" key="2">
    <source>
        <dbReference type="EMBL" id="ABJ71924.1"/>
    </source>
</evidence>
<sequence>MQKNDLDSRMKVANKYNNEGVVMDDQIIIEEEIVRNENRIDDEKYGDNGLFQINSWGADLSFRELINMYAEDELQKPELQRYYVWDKREASRFIESILLGLPVPSIFLARTQEENYLIIDGYQRIMTVVDFVNGVFTKDGSSFKLSPTVNELWANKTFSQLSSEEQKRLRRTTIHSIIFEQKRPTNDDTSMYQIFERINTGGRTLFPQEIRNCVYHNEINTLLIELNVNPAWRTLFGQSEKDSRMRDMEFILRFLMFSNKKFSETTAISLKKELNLFMDITKNKDGKYRCEDYKKQFLETMELLVNTDKDAFRNINEEGSILSRFHPTIFDSIAVATKMAIENGVDILWKNDREAFLKAKRNLLKDFQFIEYTTTRTTNTASINGRIDLAYKYLFEEVQ</sequence>
<dbReference type="PANTHER" id="PTHR39639">
    <property type="entry name" value="CHROMOSOME 16, WHOLE GENOME SHOTGUN SEQUENCE"/>
    <property type="match status" value="1"/>
</dbReference>
<dbReference type="AlphaFoldDB" id="Q032E8"/>
<proteinExistence type="predicted"/>
<reference evidence="2 3" key="1">
    <citation type="journal article" date="2006" name="Proc. Natl. Acad. Sci. U.S.A.">
        <title>Comparative genomics of the lactic acid bacteria.</title>
        <authorList>
            <person name="Makarova K."/>
            <person name="Slesarev A."/>
            <person name="Wolf Y."/>
            <person name="Sorokin A."/>
            <person name="Mirkin B."/>
            <person name="Koonin E."/>
            <person name="Pavlov A."/>
            <person name="Pavlova N."/>
            <person name="Karamychev V."/>
            <person name="Polouchine N."/>
            <person name="Shakhova V."/>
            <person name="Grigoriev I."/>
            <person name="Lou Y."/>
            <person name="Rohksar D."/>
            <person name="Lucas S."/>
            <person name="Huang K."/>
            <person name="Goodstein D.M."/>
            <person name="Hawkins T."/>
            <person name="Plengvidhya V."/>
            <person name="Welker D."/>
            <person name="Hughes J."/>
            <person name="Goh Y."/>
            <person name="Benson A."/>
            <person name="Baldwin K."/>
            <person name="Lee J.H."/>
            <person name="Diaz-Muniz I."/>
            <person name="Dosti B."/>
            <person name="Smeianov V."/>
            <person name="Wechter W."/>
            <person name="Barabote R."/>
            <person name="Lorca G."/>
            <person name="Altermann E."/>
            <person name="Barrangou R."/>
            <person name="Ganesan B."/>
            <person name="Xie Y."/>
            <person name="Rawsthorne H."/>
            <person name="Tamir D."/>
            <person name="Parker C."/>
            <person name="Breidt F."/>
            <person name="Broadbent J."/>
            <person name="Hutkins R."/>
            <person name="O'Sullivan D."/>
            <person name="Steele J."/>
            <person name="Unlu G."/>
            <person name="Saier M."/>
            <person name="Klaenhammer T."/>
            <person name="Richardson P."/>
            <person name="Kozyavkin S."/>
            <person name="Weimer B."/>
            <person name="Mills D."/>
        </authorList>
    </citation>
    <scope>NUCLEOTIDE SEQUENCE [LARGE SCALE GENOMIC DNA]</scope>
    <source>
        <strain evidence="2 3">SK11</strain>
    </source>
</reference>
<gene>
    <name evidence="2" type="ordered locus">LACR_0316</name>
</gene>
<feature type="domain" description="GmrSD restriction endonucleases N-terminal" evidence="1">
    <location>
        <begin position="64"/>
        <end position="215"/>
    </location>
</feature>
<dbReference type="InterPro" id="IPR004919">
    <property type="entry name" value="GmrSD_N"/>
</dbReference>
<dbReference type="PANTHER" id="PTHR39639:SF1">
    <property type="entry name" value="DUF262 DOMAIN-CONTAINING PROTEIN"/>
    <property type="match status" value="1"/>
</dbReference>
<dbReference type="KEGG" id="llc:LACR_0316"/>
<dbReference type="Proteomes" id="UP000000240">
    <property type="component" value="Chromosome"/>
</dbReference>
<dbReference type="HOGENOM" id="CLU_038557_2_2_9"/>
<dbReference type="Pfam" id="PF03235">
    <property type="entry name" value="GmrSD_N"/>
    <property type="match status" value="1"/>
</dbReference>
<evidence type="ECO:0000313" key="3">
    <source>
        <dbReference type="Proteomes" id="UP000000240"/>
    </source>
</evidence>
<accession>Q032E8</accession>